<dbReference type="GO" id="GO:0006355">
    <property type="term" value="P:regulation of DNA-templated transcription"/>
    <property type="evidence" value="ECO:0007669"/>
    <property type="project" value="TreeGrafter"/>
</dbReference>
<dbReference type="InterPro" id="IPR019786">
    <property type="entry name" value="Zinc_finger_PHD-type_CS"/>
</dbReference>
<feature type="compositionally biased region" description="Pro residues" evidence="12">
    <location>
        <begin position="269"/>
        <end position="284"/>
    </location>
</feature>
<protein>
    <recommendedName>
        <fullName evidence="11">Chromatin modification-related protein</fullName>
    </recommendedName>
</protein>
<reference evidence="14" key="1">
    <citation type="submission" date="2021-01" db="EMBL/GenBank/DDBJ databases">
        <authorList>
            <person name="Kaushik A."/>
        </authorList>
    </citation>
    <scope>NUCLEOTIDE SEQUENCE</scope>
    <source>
        <strain evidence="14">AG4-R118</strain>
    </source>
</reference>
<organism evidence="14 15">
    <name type="scientific">Rhizoctonia solani</name>
    <dbReference type="NCBI Taxonomy" id="456999"/>
    <lineage>
        <taxon>Eukaryota</taxon>
        <taxon>Fungi</taxon>
        <taxon>Dikarya</taxon>
        <taxon>Basidiomycota</taxon>
        <taxon>Agaricomycotina</taxon>
        <taxon>Agaricomycetes</taxon>
        <taxon>Cantharellales</taxon>
        <taxon>Ceratobasidiaceae</taxon>
        <taxon>Rhizoctonia</taxon>
    </lineage>
</organism>
<feature type="compositionally biased region" description="Low complexity" evidence="12">
    <location>
        <begin position="348"/>
        <end position="374"/>
    </location>
</feature>
<accession>A0A8H2XZP3</accession>
<sequence>MKRKRGVPKTAADVEATAILLPEDQEKPDTEPEDPAVAEWSAFAQDHYELVEQLPLSIHRSYSLMRELDDLAQSNTARILPATQAYIALRDSLGPKPKGHRRAPSGLDLLAHVSAVVETPSVTSPVPNLTNGVPETPEPAVNGQVNGHMEVDKPEIESEGPTSAVDPTATSPELGSTNPLPNDTQPPTIESKAPANPEPPKSDLPCANPPSESFPHDTRKLLTLIATLASDAVRASSEKLGIANAVYHSVGNHLTALDALIAQHRSTLPHPPTPTPPPSSPAPVLPASSPSIKIRTRRRSLQEKRQEDGEAQAEEEEHGTIPPLRLTRTPTTIRIRNKPKGKEETRQRSVSMSKNASNSSSTSRSGGTNNKASKNPPPTPKKTTGAVGGGTNNRPPVGRNANKKTATDEVYCFCGEGSFGEMIACDGEGCEREWFHLPCVGLEVAPGDKESWFCNDCAKAGIPAKKRRRR</sequence>
<feature type="region of interest" description="Disordered" evidence="12">
    <location>
        <begin position="121"/>
        <end position="215"/>
    </location>
</feature>
<evidence type="ECO:0000256" key="12">
    <source>
        <dbReference type="SAM" id="MobiDB-lite"/>
    </source>
</evidence>
<feature type="site" description="Histone H3K4me3 binding" evidence="8">
    <location>
        <position position="411"/>
    </location>
</feature>
<dbReference type="GO" id="GO:0005634">
    <property type="term" value="C:nucleus"/>
    <property type="evidence" value="ECO:0007669"/>
    <property type="project" value="UniProtKB-SubCell"/>
</dbReference>
<comment type="caution">
    <text evidence="14">The sequence shown here is derived from an EMBL/GenBank/DDBJ whole genome shotgun (WGS) entry which is preliminary data.</text>
</comment>
<feature type="region of interest" description="Disordered" evidence="12">
    <location>
        <begin position="1"/>
        <end position="35"/>
    </location>
</feature>
<dbReference type="InterPro" id="IPR019787">
    <property type="entry name" value="Znf_PHD-finger"/>
</dbReference>
<dbReference type="Pfam" id="PF12998">
    <property type="entry name" value="ING"/>
    <property type="match status" value="1"/>
</dbReference>
<keyword evidence="6 11" id="KW-0156">Chromatin regulator</keyword>
<dbReference type="PANTHER" id="PTHR10333:SF42">
    <property type="entry name" value="INHIBITOR OF GROWTH PROTEIN 5"/>
    <property type="match status" value="1"/>
</dbReference>
<evidence type="ECO:0000256" key="4">
    <source>
        <dbReference type="ARBA" id="ARBA00022771"/>
    </source>
</evidence>
<comment type="domain">
    <text evidence="11">The PHD-type zinc finger mediates the binding to H3K4me3.</text>
</comment>
<dbReference type="InterPro" id="IPR011011">
    <property type="entry name" value="Znf_FYVE_PHD"/>
</dbReference>
<dbReference type="GO" id="GO:0008270">
    <property type="term" value="F:zinc ion binding"/>
    <property type="evidence" value="ECO:0007669"/>
    <property type="project" value="UniProtKB-KW"/>
</dbReference>
<feature type="site" description="Histone H3K4me3 binding" evidence="8">
    <location>
        <position position="434"/>
    </location>
</feature>
<dbReference type="Pfam" id="PF00628">
    <property type="entry name" value="PHD"/>
    <property type="match status" value="1"/>
</dbReference>
<dbReference type="EMBL" id="CAJMWX010000869">
    <property type="protein sequence ID" value="CAE6436886.1"/>
    <property type="molecule type" value="Genomic_DNA"/>
</dbReference>
<feature type="binding site" evidence="9">
    <location>
        <position position="439"/>
    </location>
    <ligand>
        <name>Zn(2+)</name>
        <dbReference type="ChEBI" id="CHEBI:29105"/>
        <label>1</label>
    </ligand>
</feature>
<gene>
    <name evidence="14" type="ORF">RDB_LOCUS43763</name>
</gene>
<dbReference type="InterPro" id="IPR013083">
    <property type="entry name" value="Znf_RING/FYVE/PHD"/>
</dbReference>
<feature type="site" description="Histone H3K4me3 binding" evidence="8">
    <location>
        <position position="426"/>
    </location>
</feature>
<evidence type="ECO:0000313" key="14">
    <source>
        <dbReference type="EMBL" id="CAE6436886.1"/>
    </source>
</evidence>
<dbReference type="SMART" id="SM00249">
    <property type="entry name" value="PHD"/>
    <property type="match status" value="1"/>
</dbReference>
<dbReference type="PANTHER" id="PTHR10333">
    <property type="entry name" value="INHIBITOR OF GROWTH PROTEIN"/>
    <property type="match status" value="1"/>
</dbReference>
<feature type="domain" description="PHD-type" evidence="13">
    <location>
        <begin position="409"/>
        <end position="460"/>
    </location>
</feature>
<dbReference type="PROSITE" id="PS01359">
    <property type="entry name" value="ZF_PHD_1"/>
    <property type="match status" value="1"/>
</dbReference>
<dbReference type="InterPro" id="IPR001965">
    <property type="entry name" value="Znf_PHD"/>
</dbReference>
<dbReference type="Proteomes" id="UP000663888">
    <property type="component" value="Unassembled WGS sequence"/>
</dbReference>
<dbReference type="CDD" id="cd15505">
    <property type="entry name" value="PHD_ING"/>
    <property type="match status" value="1"/>
</dbReference>
<keyword evidence="3 9" id="KW-0479">Metal-binding</keyword>
<evidence type="ECO:0000256" key="11">
    <source>
        <dbReference type="RuleBase" id="RU361213"/>
    </source>
</evidence>
<feature type="binding site" evidence="9">
    <location>
        <position position="412"/>
    </location>
    <ligand>
        <name>Zn(2+)</name>
        <dbReference type="ChEBI" id="CHEBI:29105"/>
        <label>1</label>
    </ligand>
</feature>
<name>A0A8H2XZP3_9AGAM</name>
<evidence type="ECO:0000256" key="3">
    <source>
        <dbReference type="ARBA" id="ARBA00022723"/>
    </source>
</evidence>
<dbReference type="SUPFAM" id="SSF57903">
    <property type="entry name" value="FYVE/PHD zinc finger"/>
    <property type="match status" value="1"/>
</dbReference>
<evidence type="ECO:0000256" key="6">
    <source>
        <dbReference type="ARBA" id="ARBA00022853"/>
    </source>
</evidence>
<keyword evidence="7 11" id="KW-0539">Nucleus</keyword>
<dbReference type="Gene3D" id="6.10.140.1740">
    <property type="match status" value="1"/>
</dbReference>
<evidence type="ECO:0000256" key="9">
    <source>
        <dbReference type="PIRSR" id="PIRSR628651-51"/>
    </source>
</evidence>
<evidence type="ECO:0000256" key="5">
    <source>
        <dbReference type="ARBA" id="ARBA00022833"/>
    </source>
</evidence>
<evidence type="ECO:0000313" key="15">
    <source>
        <dbReference type="Proteomes" id="UP000663888"/>
    </source>
</evidence>
<dbReference type="GO" id="GO:0006325">
    <property type="term" value="P:chromatin organization"/>
    <property type="evidence" value="ECO:0007669"/>
    <property type="project" value="UniProtKB-KW"/>
</dbReference>
<evidence type="ECO:0000256" key="1">
    <source>
        <dbReference type="ARBA" id="ARBA00004123"/>
    </source>
</evidence>
<dbReference type="Gene3D" id="3.30.40.10">
    <property type="entry name" value="Zinc/RING finger domain, C3HC4 (zinc finger)"/>
    <property type="match status" value="1"/>
</dbReference>
<dbReference type="SMART" id="SM01408">
    <property type="entry name" value="ING"/>
    <property type="match status" value="1"/>
</dbReference>
<dbReference type="InterPro" id="IPR028651">
    <property type="entry name" value="ING_fam"/>
</dbReference>
<comment type="subunit">
    <text evidence="11">Component of an histone acetyltransferase complex. Interacts with H3K4me3 and to a lesser extent with H3K4me2.</text>
</comment>
<proteinExistence type="inferred from homology"/>
<feature type="region of interest" description="Disordered" evidence="12">
    <location>
        <begin position="266"/>
        <end position="402"/>
    </location>
</feature>
<keyword evidence="4 10" id="KW-0863">Zinc-finger</keyword>
<feature type="site" description="Histone H3K4me3 binding" evidence="8">
    <location>
        <position position="422"/>
    </location>
</feature>
<evidence type="ECO:0000256" key="10">
    <source>
        <dbReference type="PROSITE-ProRule" id="PRU00146"/>
    </source>
</evidence>
<dbReference type="AlphaFoldDB" id="A0A8H2XZP3"/>
<feature type="binding site" evidence="9">
    <location>
        <position position="430"/>
    </location>
    <ligand>
        <name>Zn(2+)</name>
        <dbReference type="ChEBI" id="CHEBI:29105"/>
        <label>2</label>
    </ligand>
</feature>
<feature type="binding site" evidence="9">
    <location>
        <position position="457"/>
    </location>
    <ligand>
        <name>Zn(2+)</name>
        <dbReference type="ChEBI" id="CHEBI:29105"/>
        <label>2</label>
    </ligand>
</feature>
<comment type="similarity">
    <text evidence="2 11">Belongs to the ING family.</text>
</comment>
<feature type="compositionally biased region" description="Low complexity" evidence="12">
    <location>
        <begin position="320"/>
        <end position="334"/>
    </location>
</feature>
<evidence type="ECO:0000259" key="13">
    <source>
        <dbReference type="PROSITE" id="PS50016"/>
    </source>
</evidence>
<evidence type="ECO:0000256" key="2">
    <source>
        <dbReference type="ARBA" id="ARBA00010210"/>
    </source>
</evidence>
<comment type="subcellular location">
    <subcellularLocation>
        <location evidence="1 11">Nucleus</location>
    </subcellularLocation>
</comment>
<feature type="binding site" evidence="9">
    <location>
        <position position="454"/>
    </location>
    <ligand>
        <name>Zn(2+)</name>
        <dbReference type="ChEBI" id="CHEBI:29105"/>
        <label>2</label>
    </ligand>
</feature>
<feature type="compositionally biased region" description="Polar residues" evidence="12">
    <location>
        <begin position="168"/>
        <end position="188"/>
    </location>
</feature>
<dbReference type="InterPro" id="IPR024610">
    <property type="entry name" value="ING_N_histone-binding"/>
</dbReference>
<evidence type="ECO:0000256" key="7">
    <source>
        <dbReference type="ARBA" id="ARBA00023242"/>
    </source>
</evidence>
<feature type="binding site" evidence="9">
    <location>
        <position position="414"/>
    </location>
    <ligand>
        <name>Zn(2+)</name>
        <dbReference type="ChEBI" id="CHEBI:29105"/>
        <label>1</label>
    </ligand>
</feature>
<comment type="function">
    <text evidence="11">Component of an histone acetyltransferase complex.</text>
</comment>
<dbReference type="PROSITE" id="PS50016">
    <property type="entry name" value="ZF_PHD_2"/>
    <property type="match status" value="1"/>
</dbReference>
<dbReference type="GO" id="GO:0000785">
    <property type="term" value="C:chromatin"/>
    <property type="evidence" value="ECO:0007669"/>
    <property type="project" value="UniProtKB-ARBA"/>
</dbReference>
<feature type="binding site" evidence="9">
    <location>
        <position position="436"/>
    </location>
    <ligand>
        <name>Zn(2+)</name>
        <dbReference type="ChEBI" id="CHEBI:29105"/>
        <label>1</label>
    </ligand>
</feature>
<evidence type="ECO:0000256" key="8">
    <source>
        <dbReference type="PIRSR" id="PIRSR628651-50"/>
    </source>
</evidence>
<keyword evidence="5 9" id="KW-0862">Zinc</keyword>
<feature type="binding site" evidence="9">
    <location>
        <position position="425"/>
    </location>
    <ligand>
        <name>Zn(2+)</name>
        <dbReference type="ChEBI" id="CHEBI:29105"/>
        <label>2</label>
    </ligand>
</feature>